<evidence type="ECO:0000256" key="7">
    <source>
        <dbReference type="ARBA" id="ARBA00023054"/>
    </source>
</evidence>
<keyword evidence="8" id="KW-0539">Nucleus</keyword>
<evidence type="ECO:0000313" key="10">
    <source>
        <dbReference type="EMBL" id="POS87097.1"/>
    </source>
</evidence>
<dbReference type="GO" id="GO:0030688">
    <property type="term" value="C:preribosome, small subunit precursor"/>
    <property type="evidence" value="ECO:0007669"/>
    <property type="project" value="TreeGrafter"/>
</dbReference>
<dbReference type="PANTHER" id="PTHR33911:SF1">
    <property type="entry name" value="RRNA-PROCESSING PROTEIN EFG1"/>
    <property type="match status" value="1"/>
</dbReference>
<dbReference type="GO" id="GO:0000462">
    <property type="term" value="P:maturation of SSU-rRNA from tricistronic rRNA transcript (SSU-rRNA, 5.8S rRNA, LSU-rRNA)"/>
    <property type="evidence" value="ECO:0007669"/>
    <property type="project" value="TreeGrafter"/>
</dbReference>
<dbReference type="EMBL" id="PEDP01000193">
    <property type="protein sequence ID" value="POS87097.1"/>
    <property type="molecule type" value="Genomic_DNA"/>
</dbReference>
<evidence type="ECO:0000256" key="8">
    <source>
        <dbReference type="ARBA" id="ARBA00023242"/>
    </source>
</evidence>
<comment type="similarity">
    <text evidence="3">Belongs to the EFG1 family.</text>
</comment>
<evidence type="ECO:0000256" key="5">
    <source>
        <dbReference type="ARBA" id="ARBA00019827"/>
    </source>
</evidence>
<evidence type="ECO:0000256" key="4">
    <source>
        <dbReference type="ARBA" id="ARBA00018689"/>
    </source>
</evidence>
<comment type="caution">
    <text evidence="10">The sequence shown here is derived from an EMBL/GenBank/DDBJ whole genome shotgun (WGS) entry which is preliminary data.</text>
</comment>
<keyword evidence="7" id="KW-0175">Coiled coil</keyword>
<evidence type="ECO:0000256" key="1">
    <source>
        <dbReference type="ARBA" id="ARBA00002773"/>
    </source>
</evidence>
<evidence type="ECO:0000256" key="6">
    <source>
        <dbReference type="ARBA" id="ARBA00022552"/>
    </source>
</evidence>
<protein>
    <recommendedName>
        <fullName evidence="4">rRNA-processing protein EFG1</fullName>
    </recommendedName>
    <alternativeName>
        <fullName evidence="5">rRNA-processing protein efg1</fullName>
    </alternativeName>
</protein>
<comment type="function">
    <text evidence="1">Involved in rRNA processing.</text>
</comment>
<dbReference type="STRING" id="225359.A0A2S4PYL2"/>
<dbReference type="Pfam" id="PF10153">
    <property type="entry name" value="Efg1"/>
    <property type="match status" value="1"/>
</dbReference>
<feature type="region of interest" description="Disordered" evidence="9">
    <location>
        <begin position="1"/>
        <end position="50"/>
    </location>
</feature>
<name>A0A2S4PYL2_9PEZI</name>
<keyword evidence="6" id="KW-0698">rRNA processing</keyword>
<dbReference type="Proteomes" id="UP000237438">
    <property type="component" value="Unassembled WGS sequence"/>
</dbReference>
<evidence type="ECO:0000256" key="9">
    <source>
        <dbReference type="SAM" id="MobiDB-lite"/>
    </source>
</evidence>
<organism evidence="10 11">
    <name type="scientific">Erysiphe pulchra</name>
    <dbReference type="NCBI Taxonomy" id="225359"/>
    <lineage>
        <taxon>Eukaryota</taxon>
        <taxon>Fungi</taxon>
        <taxon>Dikarya</taxon>
        <taxon>Ascomycota</taxon>
        <taxon>Pezizomycotina</taxon>
        <taxon>Leotiomycetes</taxon>
        <taxon>Erysiphales</taxon>
        <taxon>Erysiphaceae</taxon>
        <taxon>Erysiphe</taxon>
    </lineage>
</organism>
<evidence type="ECO:0000256" key="2">
    <source>
        <dbReference type="ARBA" id="ARBA00004604"/>
    </source>
</evidence>
<proteinExistence type="inferred from homology"/>
<dbReference type="InterPro" id="IPR019310">
    <property type="entry name" value="Efg1"/>
</dbReference>
<dbReference type="InterPro" id="IPR050786">
    <property type="entry name" value="EFG1_rRNA-proc"/>
</dbReference>
<dbReference type="OrthoDB" id="47732at2759"/>
<comment type="subcellular location">
    <subcellularLocation>
        <location evidence="2">Nucleus</location>
        <location evidence="2">Nucleolus</location>
    </subcellularLocation>
</comment>
<keyword evidence="11" id="KW-1185">Reference proteome</keyword>
<sequence length="295" mass="34431">MPSKRKLDNIGISQNVHESRHFQVYGNNPKPTKKRRMQEPTSYKGKSSPSSINAIKKKLRDVNRRLSRSDTISAEMRIEFERARDAYHLELNAIIAEKLRQRMIKKYHMPETNTHTLTLTERQKANRALKRIRKLMLTENSNDEEQSLEAKLHEAEVDLNYTLFHPLSETYISLYPRNKPSEEKSKSNLNTMKKKPPIWNEIEKAMVNGSLENIRNRMPTKQVSLSKALDKSKKYKPSQGYTESHSGLNHHHMQSKQIELKTESKPVLASKPYEYHNIQHFSDDKNGDSDGDFFE</sequence>
<reference evidence="10 11" key="1">
    <citation type="submission" date="2017-10" db="EMBL/GenBank/DDBJ databases">
        <title>Development of genomic resources for the powdery mildew, Erysiphe pulchra.</title>
        <authorList>
            <person name="Wadl P.A."/>
            <person name="Mack B.M."/>
            <person name="Moore G."/>
            <person name="Beltz S.B."/>
        </authorList>
    </citation>
    <scope>NUCLEOTIDE SEQUENCE [LARGE SCALE GENOMIC DNA]</scope>
    <source>
        <strain evidence="10">Cflorida</strain>
    </source>
</reference>
<evidence type="ECO:0000313" key="11">
    <source>
        <dbReference type="Proteomes" id="UP000237438"/>
    </source>
</evidence>
<evidence type="ECO:0000256" key="3">
    <source>
        <dbReference type="ARBA" id="ARBA00006916"/>
    </source>
</evidence>
<feature type="compositionally biased region" description="Polar residues" evidence="9">
    <location>
        <begin position="39"/>
        <end position="50"/>
    </location>
</feature>
<feature type="region of interest" description="Disordered" evidence="9">
    <location>
        <begin position="225"/>
        <end position="295"/>
    </location>
</feature>
<dbReference type="AlphaFoldDB" id="A0A2S4PYL2"/>
<dbReference type="PANTHER" id="PTHR33911">
    <property type="entry name" value="RRNA-PROCESSING PROTEIN EFG1"/>
    <property type="match status" value="1"/>
</dbReference>
<gene>
    <name evidence="10" type="ORF">EPUL_001310</name>
</gene>
<dbReference type="GO" id="GO:0005730">
    <property type="term" value="C:nucleolus"/>
    <property type="evidence" value="ECO:0007669"/>
    <property type="project" value="UniProtKB-SubCell"/>
</dbReference>
<accession>A0A2S4PYL2</accession>